<keyword evidence="3" id="KW-1185">Reference proteome</keyword>
<dbReference type="EMBL" id="ML978711">
    <property type="protein sequence ID" value="KAF2092346.1"/>
    <property type="molecule type" value="Genomic_DNA"/>
</dbReference>
<accession>A0A9P4HZV2</accession>
<feature type="compositionally biased region" description="Basic and acidic residues" evidence="1">
    <location>
        <begin position="326"/>
        <end position="338"/>
    </location>
</feature>
<gene>
    <name evidence="2" type="ORF">K490DRAFT_31640</name>
</gene>
<sequence>MSADLSVRPHPSNPRPHDLLFGGPSAAGAAHAGVHQHDAPESAVAPPSLSLFERIVTTHPPILESLLAQLPTASLLDLYHTSRYMRSFLSEYPLAWKTLSFRLPQPSAAVSAIAGSPAAHGGASSTPDGRIERISKLYMLDSLLVQIVVPFGNRLTSLDLDNTAVSGVRLISRVLEPRVDTIRHLSVRGCKNVSIKYHLVPFLEPYVDKNSPWALKGELALKSLYTYRCRHHRRRPYLPSSLARRDSDSEPTHQLIEICHQLSIWTDTAWCTTPGGRCSRRKEYYIGRAAPGTAEVWVPFDRLWRSGNRIGPSGHGPAENGTSDGRLWEDSETGHDGEPLGTEDGPFAGEGKDIPAHLRKSHRIFVDDVKCDDCGDPILERCEQCSIRMHCMGCRKTLCASCAFNRPIPRKRKPRRFASQAFGSSNPLASINTENNLALGSNSQDDQGRGTERRKKNKFWWAPGLSRSPNMMTEMNSTVADYDEGSSSDEDSGSGDNAIDHFNPIQPINPLNALSRPTLPKLTMNWCCVEPVFSGGGGIVVLGPNVTGRGAERIRAAPLPRNRNYEDPSFSSAAALRRPDLVREMKNATLYEYVLGSDINILPYLQQESIELQNSTCPRSLCQDCYRSFRWRVPCRACKKPLCKEHDFRGLKVRKCGYRDLHTERE</sequence>
<dbReference type="AlphaFoldDB" id="A0A9P4HZV2"/>
<feature type="region of interest" description="Disordered" evidence="1">
    <location>
        <begin position="414"/>
        <end position="465"/>
    </location>
</feature>
<feature type="compositionally biased region" description="Polar residues" evidence="1">
    <location>
        <begin position="421"/>
        <end position="445"/>
    </location>
</feature>
<feature type="compositionally biased region" description="Acidic residues" evidence="1">
    <location>
        <begin position="481"/>
        <end position="493"/>
    </location>
</feature>
<evidence type="ECO:0000256" key="1">
    <source>
        <dbReference type="SAM" id="MobiDB-lite"/>
    </source>
</evidence>
<feature type="non-terminal residue" evidence="2">
    <location>
        <position position="666"/>
    </location>
</feature>
<protein>
    <submittedName>
        <fullName evidence="2">Uncharacterized protein</fullName>
    </submittedName>
</protein>
<evidence type="ECO:0000313" key="2">
    <source>
        <dbReference type="EMBL" id="KAF2092346.1"/>
    </source>
</evidence>
<evidence type="ECO:0000313" key="3">
    <source>
        <dbReference type="Proteomes" id="UP000799776"/>
    </source>
</evidence>
<dbReference type="OrthoDB" id="3903581at2759"/>
<reference evidence="2" key="1">
    <citation type="journal article" date="2020" name="Stud. Mycol.">
        <title>101 Dothideomycetes genomes: a test case for predicting lifestyles and emergence of pathogens.</title>
        <authorList>
            <person name="Haridas S."/>
            <person name="Albert R."/>
            <person name="Binder M."/>
            <person name="Bloem J."/>
            <person name="Labutti K."/>
            <person name="Salamov A."/>
            <person name="Andreopoulos B."/>
            <person name="Baker S."/>
            <person name="Barry K."/>
            <person name="Bills G."/>
            <person name="Bluhm B."/>
            <person name="Cannon C."/>
            <person name="Castanera R."/>
            <person name="Culley D."/>
            <person name="Daum C."/>
            <person name="Ezra D."/>
            <person name="Gonzalez J."/>
            <person name="Henrissat B."/>
            <person name="Kuo A."/>
            <person name="Liang C."/>
            <person name="Lipzen A."/>
            <person name="Lutzoni F."/>
            <person name="Magnuson J."/>
            <person name="Mondo S."/>
            <person name="Nolan M."/>
            <person name="Ohm R."/>
            <person name="Pangilinan J."/>
            <person name="Park H.-J."/>
            <person name="Ramirez L."/>
            <person name="Alfaro M."/>
            <person name="Sun H."/>
            <person name="Tritt A."/>
            <person name="Yoshinaga Y."/>
            <person name="Zwiers L.-H."/>
            <person name="Turgeon B."/>
            <person name="Goodwin S."/>
            <person name="Spatafora J."/>
            <person name="Crous P."/>
            <person name="Grigoriev I."/>
        </authorList>
    </citation>
    <scope>NUCLEOTIDE SEQUENCE</scope>
    <source>
        <strain evidence="2">CBS 121410</strain>
    </source>
</reference>
<feature type="region of interest" description="Disordered" evidence="1">
    <location>
        <begin position="481"/>
        <end position="510"/>
    </location>
</feature>
<organism evidence="2 3">
    <name type="scientific">Saccharata proteae CBS 121410</name>
    <dbReference type="NCBI Taxonomy" id="1314787"/>
    <lineage>
        <taxon>Eukaryota</taxon>
        <taxon>Fungi</taxon>
        <taxon>Dikarya</taxon>
        <taxon>Ascomycota</taxon>
        <taxon>Pezizomycotina</taxon>
        <taxon>Dothideomycetes</taxon>
        <taxon>Dothideomycetes incertae sedis</taxon>
        <taxon>Botryosphaeriales</taxon>
        <taxon>Saccharataceae</taxon>
        <taxon>Saccharata</taxon>
    </lineage>
</organism>
<name>A0A9P4HZV2_9PEZI</name>
<comment type="caution">
    <text evidence="2">The sequence shown here is derived from an EMBL/GenBank/DDBJ whole genome shotgun (WGS) entry which is preliminary data.</text>
</comment>
<proteinExistence type="predicted"/>
<feature type="region of interest" description="Disordered" evidence="1">
    <location>
        <begin position="309"/>
        <end position="353"/>
    </location>
</feature>
<dbReference type="Proteomes" id="UP000799776">
    <property type="component" value="Unassembled WGS sequence"/>
</dbReference>